<evidence type="ECO:0000259" key="2">
    <source>
        <dbReference type="Pfam" id="PF13354"/>
    </source>
</evidence>
<feature type="compositionally biased region" description="Low complexity" evidence="1">
    <location>
        <begin position="15"/>
        <end position="66"/>
    </location>
</feature>
<dbReference type="PANTHER" id="PTHR35333:SF3">
    <property type="entry name" value="BETA-LACTAMASE-TYPE TRANSPEPTIDASE FOLD CONTAINING PROTEIN"/>
    <property type="match status" value="1"/>
</dbReference>
<dbReference type="GO" id="GO:0030655">
    <property type="term" value="P:beta-lactam antibiotic catabolic process"/>
    <property type="evidence" value="ECO:0007669"/>
    <property type="project" value="InterPro"/>
</dbReference>
<dbReference type="Pfam" id="PF13354">
    <property type="entry name" value="Beta-lactamase2"/>
    <property type="match status" value="1"/>
</dbReference>
<comment type="caution">
    <text evidence="3">The sequence shown here is derived from an EMBL/GenBank/DDBJ whole genome shotgun (WGS) entry which is preliminary data.</text>
</comment>
<accession>A0A1J7C6M8</accession>
<dbReference type="GO" id="GO:0008800">
    <property type="term" value="F:beta-lactamase activity"/>
    <property type="evidence" value="ECO:0007669"/>
    <property type="project" value="InterPro"/>
</dbReference>
<dbReference type="InterPro" id="IPR000871">
    <property type="entry name" value="Beta-lactam_class-A"/>
</dbReference>
<dbReference type="EMBL" id="MLCF01000170">
    <property type="protein sequence ID" value="OIV35282.1"/>
    <property type="molecule type" value="Genomic_DNA"/>
</dbReference>
<dbReference type="SUPFAM" id="SSF56601">
    <property type="entry name" value="beta-lactamase/transpeptidase-like"/>
    <property type="match status" value="1"/>
</dbReference>
<evidence type="ECO:0000313" key="4">
    <source>
        <dbReference type="Proteomes" id="UP000243342"/>
    </source>
</evidence>
<dbReference type="AlphaFoldDB" id="A0A1J7C6M8"/>
<evidence type="ECO:0000313" key="3">
    <source>
        <dbReference type="EMBL" id="OIV35282.1"/>
    </source>
</evidence>
<protein>
    <recommendedName>
        <fullName evidence="2">Beta-lactamase class A catalytic domain-containing protein</fullName>
    </recommendedName>
</protein>
<dbReference type="GO" id="GO:0046677">
    <property type="term" value="P:response to antibiotic"/>
    <property type="evidence" value="ECO:0007669"/>
    <property type="project" value="InterPro"/>
</dbReference>
<feature type="domain" description="Beta-lactamase class A catalytic" evidence="2">
    <location>
        <begin position="130"/>
        <end position="279"/>
    </location>
</feature>
<proteinExistence type="predicted"/>
<gene>
    <name evidence="3" type="ORF">BIV57_22395</name>
</gene>
<dbReference type="STRING" id="1428644.BIV57_22395"/>
<feature type="compositionally biased region" description="Polar residues" evidence="1">
    <location>
        <begin position="1"/>
        <end position="14"/>
    </location>
</feature>
<dbReference type="InterPro" id="IPR045155">
    <property type="entry name" value="Beta-lactam_cat"/>
</dbReference>
<name>A0A1J7C6M8_9ACTN</name>
<reference evidence="3 4" key="1">
    <citation type="submission" date="2016-10" db="EMBL/GenBank/DDBJ databases">
        <title>Genome sequence of Streptomyces gilvigriseus MUSC 26.</title>
        <authorList>
            <person name="Lee L.-H."/>
            <person name="Ser H.-L."/>
        </authorList>
    </citation>
    <scope>NUCLEOTIDE SEQUENCE [LARGE SCALE GENOMIC DNA]</scope>
    <source>
        <strain evidence="3 4">MUSC 26</strain>
    </source>
</reference>
<dbReference type="PANTHER" id="PTHR35333">
    <property type="entry name" value="BETA-LACTAMASE"/>
    <property type="match status" value="1"/>
</dbReference>
<dbReference type="Gene3D" id="3.40.710.10">
    <property type="entry name" value="DD-peptidase/beta-lactamase superfamily"/>
    <property type="match status" value="1"/>
</dbReference>
<dbReference type="InterPro" id="IPR012338">
    <property type="entry name" value="Beta-lactam/transpept-like"/>
</dbReference>
<organism evidence="3 4">
    <name type="scientific">Mangrovactinospora gilvigrisea</name>
    <dbReference type="NCBI Taxonomy" id="1428644"/>
    <lineage>
        <taxon>Bacteria</taxon>
        <taxon>Bacillati</taxon>
        <taxon>Actinomycetota</taxon>
        <taxon>Actinomycetes</taxon>
        <taxon>Kitasatosporales</taxon>
        <taxon>Streptomycetaceae</taxon>
        <taxon>Mangrovactinospora</taxon>
    </lineage>
</organism>
<sequence length="306" mass="30189">MSSDQQTTAAPSTQSVAVTRARAATTPSASASASASASGSGSGSGSAKASASATASASDSPTATARRSLDDAVSELLDGDGDAVHGAVAALDLDSGTTAASGATAHRFATASIVKVDILAALLLQAQDRGEQPTAAQLATARAMITQSDNDAAGDLYAAIGGADGLDAANRRLGLTATTAGADGYWGLTETTAADQLRLLRAVFTADGSPLDAASRGRIQQLMGAVEDDQAWGVSAAADSGTTSYLKNGWLPRTSTGLWVVNSIGEVTHDGHRVLVAVLGDGLASESAGIARARSLAEAAASAVTS</sequence>
<evidence type="ECO:0000256" key="1">
    <source>
        <dbReference type="SAM" id="MobiDB-lite"/>
    </source>
</evidence>
<feature type="region of interest" description="Disordered" evidence="1">
    <location>
        <begin position="1"/>
        <end position="67"/>
    </location>
</feature>
<dbReference type="Proteomes" id="UP000243342">
    <property type="component" value="Unassembled WGS sequence"/>
</dbReference>
<keyword evidence="4" id="KW-1185">Reference proteome</keyword>